<dbReference type="AlphaFoldDB" id="A0A6M1RY60"/>
<feature type="domain" description="CusB-like beta-barrel" evidence="8">
    <location>
        <begin position="255"/>
        <end position="328"/>
    </location>
</feature>
<dbReference type="RefSeq" id="WP_163905594.1">
    <property type="nucleotide sequence ID" value="NZ_CP048427.1"/>
</dbReference>
<dbReference type="InterPro" id="IPR058624">
    <property type="entry name" value="MdtA-like_HH"/>
</dbReference>
<dbReference type="Pfam" id="PF25917">
    <property type="entry name" value="BSH_RND"/>
    <property type="match status" value="1"/>
</dbReference>
<dbReference type="GO" id="GO:0030313">
    <property type="term" value="C:cell envelope"/>
    <property type="evidence" value="ECO:0007669"/>
    <property type="project" value="UniProtKB-SubCell"/>
</dbReference>
<comment type="subcellular location">
    <subcellularLocation>
        <location evidence="1">Cell envelope</location>
    </subcellularLocation>
</comment>
<evidence type="ECO:0000313" key="9">
    <source>
        <dbReference type="EMBL" id="NGO64009.1"/>
    </source>
</evidence>
<evidence type="ECO:0000259" key="7">
    <source>
        <dbReference type="Pfam" id="PF25917"/>
    </source>
</evidence>
<dbReference type="InterPro" id="IPR058625">
    <property type="entry name" value="MdtA-like_BSH"/>
</dbReference>
<dbReference type="PANTHER" id="PTHR32347">
    <property type="entry name" value="EFFLUX SYSTEM COMPONENT YKNX-RELATED"/>
    <property type="match status" value="1"/>
</dbReference>
<dbReference type="Gene3D" id="2.40.30.170">
    <property type="match status" value="1"/>
</dbReference>
<keyword evidence="5" id="KW-1133">Transmembrane helix</keyword>
<evidence type="ECO:0000256" key="3">
    <source>
        <dbReference type="ARBA" id="ARBA00023054"/>
    </source>
</evidence>
<proteinExistence type="inferred from homology"/>
<feature type="transmembrane region" description="Helical" evidence="5">
    <location>
        <begin position="36"/>
        <end position="56"/>
    </location>
</feature>
<dbReference type="Proteomes" id="UP000477849">
    <property type="component" value="Unassembled WGS sequence"/>
</dbReference>
<accession>A0A6M1RY60</accession>
<keyword evidence="3 4" id="KW-0175">Coiled coil</keyword>
<evidence type="ECO:0000256" key="2">
    <source>
        <dbReference type="ARBA" id="ARBA00009477"/>
    </source>
</evidence>
<dbReference type="NCBIfam" id="TIGR01730">
    <property type="entry name" value="RND_mfp"/>
    <property type="match status" value="1"/>
</dbReference>
<feature type="coiled-coil region" evidence="4">
    <location>
        <begin position="182"/>
        <end position="209"/>
    </location>
</feature>
<evidence type="ECO:0000256" key="4">
    <source>
        <dbReference type="SAM" id="Coils"/>
    </source>
</evidence>
<dbReference type="InterPro" id="IPR050465">
    <property type="entry name" value="UPF0194_transport"/>
</dbReference>
<evidence type="ECO:0000259" key="6">
    <source>
        <dbReference type="Pfam" id="PF25876"/>
    </source>
</evidence>
<sequence length="430" mass="45538">MSSDDNSNKANQSSGDSSDLAAILASGGARKKSSRWLWRAAAIIVLAGAGYGYYVYSSEATAYTYATSPAKKGDLTVLVTATGSVEPTVQVDVSSEQSGTVREVLVDYNSTVRKGEVIARLDTARFEADVKSAEAALLAANAAVAKAEADMNSARVSMERQRTLVGNRVSTQQDLDSARYNYEAAVATKESAEANVQAAEASLEQSKVTLAKATIMSPIDGIVLSRDVDPGATVAASLQAPTLFKIAGDLRQMELQVDIDEADVGHVAVGQQATFTVDAFPDKRFPAEITQIRYASETINDVVTYMGILTVRNDDLLLRQGMTATADIVVQAIKDSLLVPNAALRYTPPESLGAQRRSSGMFSLFRPPRMGSITAPEPAGGERTVWVMRNNVPTAVNIEIGASDGQNTVVTKGDISEGDQLIIDATAKSG</sequence>
<feature type="domain" description="Multidrug resistance protein MdtA-like barrel-sandwich hybrid" evidence="7">
    <location>
        <begin position="90"/>
        <end position="241"/>
    </location>
</feature>
<dbReference type="InterPro" id="IPR058792">
    <property type="entry name" value="Beta-barrel_RND_2"/>
</dbReference>
<dbReference type="EMBL" id="JAAKZH010000003">
    <property type="protein sequence ID" value="NGO64009.1"/>
    <property type="molecule type" value="Genomic_DNA"/>
</dbReference>
<evidence type="ECO:0000256" key="1">
    <source>
        <dbReference type="ARBA" id="ARBA00004196"/>
    </source>
</evidence>
<organism evidence="9 10">
    <name type="scientific">Rhizobium daejeonense</name>
    <dbReference type="NCBI Taxonomy" id="240521"/>
    <lineage>
        <taxon>Bacteria</taxon>
        <taxon>Pseudomonadati</taxon>
        <taxon>Pseudomonadota</taxon>
        <taxon>Alphaproteobacteria</taxon>
        <taxon>Hyphomicrobiales</taxon>
        <taxon>Rhizobiaceae</taxon>
        <taxon>Rhizobium/Agrobacterium group</taxon>
        <taxon>Rhizobium</taxon>
    </lineage>
</organism>
<evidence type="ECO:0000259" key="8">
    <source>
        <dbReference type="Pfam" id="PF25954"/>
    </source>
</evidence>
<keyword evidence="5" id="KW-0472">Membrane</keyword>
<dbReference type="GO" id="GO:0016020">
    <property type="term" value="C:membrane"/>
    <property type="evidence" value="ECO:0007669"/>
    <property type="project" value="InterPro"/>
</dbReference>
<name>A0A6M1RY60_9HYPH</name>
<dbReference type="InterPro" id="IPR006143">
    <property type="entry name" value="RND_pump_MFP"/>
</dbReference>
<keyword evidence="10" id="KW-1185">Reference proteome</keyword>
<feature type="domain" description="Multidrug resistance protein MdtA-like alpha-helical hairpin" evidence="6">
    <location>
        <begin position="139"/>
        <end position="211"/>
    </location>
</feature>
<evidence type="ECO:0000313" key="10">
    <source>
        <dbReference type="Proteomes" id="UP000477849"/>
    </source>
</evidence>
<evidence type="ECO:0000256" key="5">
    <source>
        <dbReference type="SAM" id="Phobius"/>
    </source>
</evidence>
<dbReference type="Pfam" id="PF25954">
    <property type="entry name" value="Beta-barrel_RND_2"/>
    <property type="match status" value="1"/>
</dbReference>
<protein>
    <submittedName>
        <fullName evidence="9">Efflux RND transporter periplasmic adaptor subunit</fullName>
    </submittedName>
</protein>
<keyword evidence="5" id="KW-0812">Transmembrane</keyword>
<dbReference type="Pfam" id="PF25876">
    <property type="entry name" value="HH_MFP_RND"/>
    <property type="match status" value="1"/>
</dbReference>
<dbReference type="Gene3D" id="2.40.50.100">
    <property type="match status" value="1"/>
</dbReference>
<dbReference type="GO" id="GO:0022857">
    <property type="term" value="F:transmembrane transporter activity"/>
    <property type="evidence" value="ECO:0007669"/>
    <property type="project" value="InterPro"/>
</dbReference>
<dbReference type="PANTHER" id="PTHR32347:SF14">
    <property type="entry name" value="EFFLUX SYSTEM COMPONENT YKNX-RELATED"/>
    <property type="match status" value="1"/>
</dbReference>
<comment type="caution">
    <text evidence="9">The sequence shown here is derived from an EMBL/GenBank/DDBJ whole genome shotgun (WGS) entry which is preliminary data.</text>
</comment>
<dbReference type="Gene3D" id="1.10.287.470">
    <property type="entry name" value="Helix hairpin bin"/>
    <property type="match status" value="1"/>
</dbReference>
<dbReference type="SUPFAM" id="SSF111369">
    <property type="entry name" value="HlyD-like secretion proteins"/>
    <property type="match status" value="1"/>
</dbReference>
<gene>
    <name evidence="9" type="ORF">G6N76_10015</name>
</gene>
<comment type="similarity">
    <text evidence="2">Belongs to the membrane fusion protein (MFP) (TC 8.A.1) family.</text>
</comment>
<reference evidence="9 10" key="1">
    <citation type="submission" date="2020-02" db="EMBL/GenBank/DDBJ databases">
        <title>Genome sequence of the type strain CCBAU10050 of Rhizobium daejeonense.</title>
        <authorList>
            <person name="Gao J."/>
            <person name="Sun J."/>
        </authorList>
    </citation>
    <scope>NUCLEOTIDE SEQUENCE [LARGE SCALE GENOMIC DNA]</scope>
    <source>
        <strain evidence="9 10">CCBAU10050</strain>
    </source>
</reference>